<comment type="caution">
    <text evidence="9">The sequence shown here is derived from an EMBL/GenBank/DDBJ whole genome shotgun (WGS) entry which is preliminary data.</text>
</comment>
<dbReference type="InterPro" id="IPR041588">
    <property type="entry name" value="Integrase_H2C2"/>
</dbReference>
<feature type="domain" description="Reverse transcriptase/retrotransposon-derived protein RNase H-like" evidence="7">
    <location>
        <begin position="75"/>
        <end position="172"/>
    </location>
</feature>
<dbReference type="AlphaFoldDB" id="A0A4Y2HH22"/>
<keyword evidence="6" id="KW-0511">Multifunctional enzyme</keyword>
<sequence length="416" mass="48145">MQILPKEVSYLGHIISSDGVKTGPERLRQWLLASSKTVHDLRSFRTLHLLPSFPAGISLCKTLHKLTEARSNFNWAEECGKSFNSLKQALITSPVLTYPRTDKEFILDTDASNEGIGTVLSQKIGNEECVIAYFSKILGKPERNYCAMRKELLAIVKSIEHFHHYLYGRKFLLRTDHASLRWLLNFREPEGQITRWIQRLQEYDFEIQHRKGTSHGNADALSRGPCKDSYKHCTNGEKKFGMETDISVKVLTTEDTCSSEVQKAQLEDPAIRPILEKKLNSEDRPSWQEIAPESPATKRYWALWDSLHLKDGVLYRKWKSDDGSFCRWKLIFPKTRIQEVLRETRDSTSGGLFGVMKTLSKTRERFYWDRLRADVEKWCRECHDCGARKGPKTRTKGRLQRYNVGAPFERMALDIL</sequence>
<dbReference type="InterPro" id="IPR043128">
    <property type="entry name" value="Rev_trsase/Diguanyl_cyclase"/>
</dbReference>
<dbReference type="SUPFAM" id="SSF56672">
    <property type="entry name" value="DNA/RNA polymerases"/>
    <property type="match status" value="1"/>
</dbReference>
<name>A0A4Y2HH22_ARAVE</name>
<dbReference type="EMBL" id="BGPR01001938">
    <property type="protein sequence ID" value="GBM64642.1"/>
    <property type="molecule type" value="Genomic_DNA"/>
</dbReference>
<dbReference type="OrthoDB" id="8052391at2759"/>
<dbReference type="InterPro" id="IPR050951">
    <property type="entry name" value="Retrovirus_Pol_polyprotein"/>
</dbReference>
<evidence type="ECO:0000256" key="5">
    <source>
        <dbReference type="ARBA" id="ARBA00022918"/>
    </source>
</evidence>
<evidence type="ECO:0000313" key="9">
    <source>
        <dbReference type="EMBL" id="GBM64642.1"/>
    </source>
</evidence>
<dbReference type="Pfam" id="PF17919">
    <property type="entry name" value="RT_RNaseH_2"/>
    <property type="match status" value="1"/>
</dbReference>
<dbReference type="Gene3D" id="3.10.20.370">
    <property type="match status" value="1"/>
</dbReference>
<organism evidence="9 10">
    <name type="scientific">Araneus ventricosus</name>
    <name type="common">Orbweaver spider</name>
    <name type="synonym">Epeira ventricosa</name>
    <dbReference type="NCBI Taxonomy" id="182803"/>
    <lineage>
        <taxon>Eukaryota</taxon>
        <taxon>Metazoa</taxon>
        <taxon>Ecdysozoa</taxon>
        <taxon>Arthropoda</taxon>
        <taxon>Chelicerata</taxon>
        <taxon>Arachnida</taxon>
        <taxon>Araneae</taxon>
        <taxon>Araneomorphae</taxon>
        <taxon>Entelegynae</taxon>
        <taxon>Araneoidea</taxon>
        <taxon>Araneidae</taxon>
        <taxon>Araneus</taxon>
    </lineage>
</organism>
<keyword evidence="5" id="KW-0695">RNA-directed DNA polymerase</keyword>
<keyword evidence="2" id="KW-0548">Nucleotidyltransferase</keyword>
<reference evidence="9 10" key="1">
    <citation type="journal article" date="2019" name="Sci. Rep.">
        <title>Orb-weaving spider Araneus ventricosus genome elucidates the spidroin gene catalogue.</title>
        <authorList>
            <person name="Kono N."/>
            <person name="Nakamura H."/>
            <person name="Ohtoshi R."/>
            <person name="Moran D.A.P."/>
            <person name="Shinohara A."/>
            <person name="Yoshida Y."/>
            <person name="Fujiwara M."/>
            <person name="Mori M."/>
            <person name="Tomita M."/>
            <person name="Arakawa K."/>
        </authorList>
    </citation>
    <scope>NUCLEOTIDE SEQUENCE [LARGE SCALE GENOMIC DNA]</scope>
</reference>
<gene>
    <name evidence="9" type="primary">pol_1526</name>
    <name evidence="9" type="ORF">AVEN_91710_1</name>
</gene>
<keyword evidence="3" id="KW-0540">Nuclease</keyword>
<proteinExistence type="predicted"/>
<evidence type="ECO:0000256" key="1">
    <source>
        <dbReference type="ARBA" id="ARBA00012493"/>
    </source>
</evidence>
<dbReference type="InterPro" id="IPR041577">
    <property type="entry name" value="RT_RNaseH_2"/>
</dbReference>
<dbReference type="GO" id="GO:0003964">
    <property type="term" value="F:RNA-directed DNA polymerase activity"/>
    <property type="evidence" value="ECO:0007669"/>
    <property type="project" value="UniProtKB-KW"/>
</dbReference>
<protein>
    <recommendedName>
        <fullName evidence="1">RNA-directed DNA polymerase</fullName>
        <ecNumber evidence="1">2.7.7.49</ecNumber>
    </recommendedName>
</protein>
<keyword evidence="4" id="KW-0255">Endonuclease</keyword>
<evidence type="ECO:0000256" key="4">
    <source>
        <dbReference type="ARBA" id="ARBA00022759"/>
    </source>
</evidence>
<evidence type="ECO:0000256" key="2">
    <source>
        <dbReference type="ARBA" id="ARBA00022695"/>
    </source>
</evidence>
<feature type="domain" description="Integrase zinc-binding" evidence="8">
    <location>
        <begin position="333"/>
        <end position="389"/>
    </location>
</feature>
<dbReference type="FunFam" id="3.10.20.370:FF:000001">
    <property type="entry name" value="Retrovirus-related Pol polyprotein from transposon 17.6-like protein"/>
    <property type="match status" value="1"/>
</dbReference>
<evidence type="ECO:0000256" key="3">
    <source>
        <dbReference type="ARBA" id="ARBA00022722"/>
    </source>
</evidence>
<evidence type="ECO:0000256" key="6">
    <source>
        <dbReference type="ARBA" id="ARBA00023268"/>
    </source>
</evidence>
<keyword evidence="2" id="KW-0808">Transferase</keyword>
<dbReference type="PANTHER" id="PTHR37984">
    <property type="entry name" value="PROTEIN CBG26694"/>
    <property type="match status" value="1"/>
</dbReference>
<keyword evidence="4" id="KW-0378">Hydrolase</keyword>
<evidence type="ECO:0000313" key="10">
    <source>
        <dbReference type="Proteomes" id="UP000499080"/>
    </source>
</evidence>
<dbReference type="CDD" id="cd09274">
    <property type="entry name" value="RNase_HI_RT_Ty3"/>
    <property type="match status" value="1"/>
</dbReference>
<dbReference type="PANTHER" id="PTHR37984:SF5">
    <property type="entry name" value="PROTEIN NYNRIN-LIKE"/>
    <property type="match status" value="1"/>
</dbReference>
<accession>A0A4Y2HH22</accession>
<dbReference type="Gene3D" id="1.10.340.70">
    <property type="match status" value="1"/>
</dbReference>
<keyword evidence="10" id="KW-1185">Reference proteome</keyword>
<dbReference type="Pfam" id="PF17921">
    <property type="entry name" value="Integrase_H2C2"/>
    <property type="match status" value="1"/>
</dbReference>
<dbReference type="Gene3D" id="3.30.70.270">
    <property type="match status" value="1"/>
</dbReference>
<dbReference type="FunFam" id="1.10.340.70:FF:000001">
    <property type="entry name" value="Retrovirus-related Pol polyprotein from transposon gypsy-like Protein"/>
    <property type="match status" value="1"/>
</dbReference>
<dbReference type="InterPro" id="IPR043502">
    <property type="entry name" value="DNA/RNA_pol_sf"/>
</dbReference>
<dbReference type="Proteomes" id="UP000499080">
    <property type="component" value="Unassembled WGS sequence"/>
</dbReference>
<dbReference type="GO" id="GO:0004519">
    <property type="term" value="F:endonuclease activity"/>
    <property type="evidence" value="ECO:0007669"/>
    <property type="project" value="UniProtKB-KW"/>
</dbReference>
<dbReference type="EC" id="2.7.7.49" evidence="1"/>
<evidence type="ECO:0000259" key="7">
    <source>
        <dbReference type="Pfam" id="PF17919"/>
    </source>
</evidence>
<evidence type="ECO:0000259" key="8">
    <source>
        <dbReference type="Pfam" id="PF17921"/>
    </source>
</evidence>